<accession>A0A3D9V0T8</accession>
<evidence type="ECO:0000256" key="2">
    <source>
        <dbReference type="SAM" id="Phobius"/>
    </source>
</evidence>
<keyword evidence="2" id="KW-1133">Transmembrane helix</keyword>
<evidence type="ECO:0000256" key="1">
    <source>
        <dbReference type="SAM" id="MobiDB-lite"/>
    </source>
</evidence>
<feature type="region of interest" description="Disordered" evidence="1">
    <location>
        <begin position="1"/>
        <end position="22"/>
    </location>
</feature>
<name>A0A3D9V0T8_9MICO</name>
<gene>
    <name evidence="3" type="ORF">DFJ65_1726</name>
</gene>
<evidence type="ECO:0000313" key="4">
    <source>
        <dbReference type="Proteomes" id="UP000256253"/>
    </source>
</evidence>
<keyword evidence="4" id="KW-1185">Reference proteome</keyword>
<sequence>MIVGNLMIDQSTMNDPSGAKGAPRRRSLLRMLVQGIVVVAAVTAVFMLIWPRVDPVRYLPPGIVLVGINLAGEWLYRWRNDDPDV</sequence>
<evidence type="ECO:0000313" key="3">
    <source>
        <dbReference type="EMBL" id="REF30711.1"/>
    </source>
</evidence>
<dbReference type="Proteomes" id="UP000256253">
    <property type="component" value="Unassembled WGS sequence"/>
</dbReference>
<feature type="transmembrane region" description="Helical" evidence="2">
    <location>
        <begin position="28"/>
        <end position="50"/>
    </location>
</feature>
<comment type="caution">
    <text evidence="3">The sequence shown here is derived from an EMBL/GenBank/DDBJ whole genome shotgun (WGS) entry which is preliminary data.</text>
</comment>
<dbReference type="RefSeq" id="WP_115922656.1">
    <property type="nucleotide sequence ID" value="NZ_QTUA01000001.1"/>
</dbReference>
<keyword evidence="2" id="KW-0812">Transmembrane</keyword>
<dbReference type="EMBL" id="QTUA01000001">
    <property type="protein sequence ID" value="REF30711.1"/>
    <property type="molecule type" value="Genomic_DNA"/>
</dbReference>
<organism evidence="3 4">
    <name type="scientific">Calidifontibacter indicus</name>
    <dbReference type="NCBI Taxonomy" id="419650"/>
    <lineage>
        <taxon>Bacteria</taxon>
        <taxon>Bacillati</taxon>
        <taxon>Actinomycetota</taxon>
        <taxon>Actinomycetes</taxon>
        <taxon>Micrococcales</taxon>
        <taxon>Dermacoccaceae</taxon>
        <taxon>Calidifontibacter</taxon>
    </lineage>
</organism>
<dbReference type="AlphaFoldDB" id="A0A3D9V0T8"/>
<proteinExistence type="predicted"/>
<reference evidence="3 4" key="1">
    <citation type="submission" date="2018-08" db="EMBL/GenBank/DDBJ databases">
        <title>Sequencing the genomes of 1000 actinobacteria strains.</title>
        <authorList>
            <person name="Klenk H.-P."/>
        </authorList>
    </citation>
    <scope>NUCLEOTIDE SEQUENCE [LARGE SCALE GENOMIC DNA]</scope>
    <source>
        <strain evidence="3 4">DSM 22967</strain>
    </source>
</reference>
<protein>
    <submittedName>
        <fullName evidence="3">Uncharacterized protein</fullName>
    </submittedName>
</protein>
<keyword evidence="2" id="KW-0472">Membrane</keyword>